<comment type="caution">
    <text evidence="3">The sequence shown here is derived from an EMBL/GenBank/DDBJ whole genome shotgun (WGS) entry which is preliminary data.</text>
</comment>
<name>A0A6L2JY89_TANCI</name>
<organism evidence="3">
    <name type="scientific">Tanacetum cinerariifolium</name>
    <name type="common">Dalmatian daisy</name>
    <name type="synonym">Chrysanthemum cinerariifolium</name>
    <dbReference type="NCBI Taxonomy" id="118510"/>
    <lineage>
        <taxon>Eukaryota</taxon>
        <taxon>Viridiplantae</taxon>
        <taxon>Streptophyta</taxon>
        <taxon>Embryophyta</taxon>
        <taxon>Tracheophyta</taxon>
        <taxon>Spermatophyta</taxon>
        <taxon>Magnoliopsida</taxon>
        <taxon>eudicotyledons</taxon>
        <taxon>Gunneridae</taxon>
        <taxon>Pentapetalae</taxon>
        <taxon>asterids</taxon>
        <taxon>campanulids</taxon>
        <taxon>Asterales</taxon>
        <taxon>Asteraceae</taxon>
        <taxon>Asteroideae</taxon>
        <taxon>Anthemideae</taxon>
        <taxon>Anthemidinae</taxon>
        <taxon>Tanacetum</taxon>
    </lineage>
</organism>
<evidence type="ECO:0000259" key="2">
    <source>
        <dbReference type="Pfam" id="PF13960"/>
    </source>
</evidence>
<evidence type="ECO:0000256" key="1">
    <source>
        <dbReference type="SAM" id="MobiDB-lite"/>
    </source>
</evidence>
<dbReference type="PANTHER" id="PTHR48258">
    <property type="entry name" value="DUF4218 DOMAIN-CONTAINING PROTEIN-RELATED"/>
    <property type="match status" value="1"/>
</dbReference>
<protein>
    <recommendedName>
        <fullName evidence="2">DUF4218 domain-containing protein</fullName>
    </recommendedName>
</protein>
<accession>A0A6L2JY89</accession>
<dbReference type="Pfam" id="PF13960">
    <property type="entry name" value="DUF4218"/>
    <property type="match status" value="1"/>
</dbReference>
<dbReference type="EMBL" id="BKCJ010001509">
    <property type="protein sequence ID" value="GEU41986.1"/>
    <property type="molecule type" value="Genomic_DNA"/>
</dbReference>
<reference evidence="3" key="1">
    <citation type="journal article" date="2019" name="Sci. Rep.">
        <title>Draft genome of Tanacetum cinerariifolium, the natural source of mosquito coil.</title>
        <authorList>
            <person name="Yamashiro T."/>
            <person name="Shiraishi A."/>
            <person name="Satake H."/>
            <person name="Nakayama K."/>
        </authorList>
    </citation>
    <scope>NUCLEOTIDE SEQUENCE</scope>
</reference>
<evidence type="ECO:0000313" key="3">
    <source>
        <dbReference type="EMBL" id="GEU41986.1"/>
    </source>
</evidence>
<dbReference type="PANTHER" id="PTHR48258:SF3">
    <property type="entry name" value="FK506-BINDING PROTEIN 4-LIKE ISOFORM X1"/>
    <property type="match status" value="1"/>
</dbReference>
<sequence>MQLENVLTTCIDSSRYTNWSDHWEDSVPSQPFRPTFGEDDIRSLVHDDLSHLPSDSPVANDLMFEDNVGEFSQSSHSGVEDESDSMFKDNVGESSQSSHCRVEDENVGKSFKTSDDSATYKKLLEEYTRKDQTSCHVCKDSQYKSDTGDDIAKDMRWHNMGQIMDGKLRHPTDGLAWKGFDTRLCAKVLDLDELDKLESQIALTLCDIEKLFPPSFITFIVHLTIHLISEAKLGGHVHYKWMYPIERYLMRLKSYVRNKAQPEGSIAEGYIKDECLTFCSRYFKGVETLFNRPPRNDEHVLEKEMYILNSGGRKLGKIKIIELDHKSLAQAHRYVPFFKKIKFDEEVVSLASGPGTIAKHYNGIITNGYRFLTRIREEFKKTQNLGVIVEVEGGNYYGKLSNIIELEYFGGYKVMLFHCDWVDIYLQKG</sequence>
<dbReference type="InterPro" id="IPR025452">
    <property type="entry name" value="DUF4218"/>
</dbReference>
<dbReference type="AlphaFoldDB" id="A0A6L2JY89"/>
<proteinExistence type="predicted"/>
<feature type="region of interest" description="Disordered" evidence="1">
    <location>
        <begin position="71"/>
        <end position="107"/>
    </location>
</feature>
<gene>
    <name evidence="3" type="ORF">Tci_013964</name>
</gene>
<feature type="domain" description="DUF4218" evidence="2">
    <location>
        <begin position="184"/>
        <end position="296"/>
    </location>
</feature>